<sequence length="228" mass="25975">MIFKLFLLSFSVLLVAKVTLAKIDCEIGPFESCGSPKVFNEFPGEVSEFYDSCVETKSYFRCINEFQVKCGMERMEVFPTPDLFEDTYGTISEICEEGTLLNTIVTDNLKCFNETFGKTKCREEADEFVEPLVRRIRENEGIAYKLSSFCLEEVLISECALHAVSENCGKLLEETTLEIIRRLKTLDYGCSVREAQSVLDELDTLDLSEDKKRAVNLLLEKIVEKQSD</sequence>
<name>A0A4Y2QNX6_ARAVE</name>
<evidence type="ECO:0000313" key="2">
    <source>
        <dbReference type="EMBL" id="GBN64970.1"/>
    </source>
</evidence>
<dbReference type="EMBL" id="BGPR01014382">
    <property type="protein sequence ID" value="GBN64970.1"/>
    <property type="molecule type" value="Genomic_DNA"/>
</dbReference>
<reference evidence="2 3" key="1">
    <citation type="journal article" date="2019" name="Sci. Rep.">
        <title>Orb-weaving spider Araneus ventricosus genome elucidates the spidroin gene catalogue.</title>
        <authorList>
            <person name="Kono N."/>
            <person name="Nakamura H."/>
            <person name="Ohtoshi R."/>
            <person name="Moran D.A.P."/>
            <person name="Shinohara A."/>
            <person name="Yoshida Y."/>
            <person name="Fujiwara M."/>
            <person name="Mori M."/>
            <person name="Tomita M."/>
            <person name="Arakawa K."/>
        </authorList>
    </citation>
    <scope>NUCLEOTIDE SEQUENCE [LARGE SCALE GENOMIC DNA]</scope>
</reference>
<evidence type="ECO:0000256" key="1">
    <source>
        <dbReference type="SAM" id="SignalP"/>
    </source>
</evidence>
<feature type="signal peptide" evidence="1">
    <location>
        <begin position="1"/>
        <end position="21"/>
    </location>
</feature>
<keyword evidence="1" id="KW-0732">Signal</keyword>
<protein>
    <recommendedName>
        <fullName evidence="4">DUF19 domain-containing protein</fullName>
    </recommendedName>
</protein>
<comment type="caution">
    <text evidence="2">The sequence shown here is derived from an EMBL/GenBank/DDBJ whole genome shotgun (WGS) entry which is preliminary data.</text>
</comment>
<proteinExistence type="predicted"/>
<organism evidence="2 3">
    <name type="scientific">Araneus ventricosus</name>
    <name type="common">Orbweaver spider</name>
    <name type="synonym">Epeira ventricosa</name>
    <dbReference type="NCBI Taxonomy" id="182803"/>
    <lineage>
        <taxon>Eukaryota</taxon>
        <taxon>Metazoa</taxon>
        <taxon>Ecdysozoa</taxon>
        <taxon>Arthropoda</taxon>
        <taxon>Chelicerata</taxon>
        <taxon>Arachnida</taxon>
        <taxon>Araneae</taxon>
        <taxon>Araneomorphae</taxon>
        <taxon>Entelegynae</taxon>
        <taxon>Araneoidea</taxon>
        <taxon>Araneidae</taxon>
        <taxon>Araneus</taxon>
    </lineage>
</organism>
<dbReference type="AlphaFoldDB" id="A0A4Y2QNX6"/>
<keyword evidence="3" id="KW-1185">Reference proteome</keyword>
<evidence type="ECO:0000313" key="3">
    <source>
        <dbReference type="Proteomes" id="UP000499080"/>
    </source>
</evidence>
<dbReference type="OrthoDB" id="6440363at2759"/>
<gene>
    <name evidence="2" type="ORF">AVEN_179150_2</name>
</gene>
<dbReference type="Proteomes" id="UP000499080">
    <property type="component" value="Unassembled WGS sequence"/>
</dbReference>
<evidence type="ECO:0008006" key="4">
    <source>
        <dbReference type="Google" id="ProtNLM"/>
    </source>
</evidence>
<feature type="chain" id="PRO_5021200566" description="DUF19 domain-containing protein" evidence="1">
    <location>
        <begin position="22"/>
        <end position="228"/>
    </location>
</feature>
<accession>A0A4Y2QNX6</accession>